<dbReference type="InterPro" id="IPR032675">
    <property type="entry name" value="LRR_dom_sf"/>
</dbReference>
<protein>
    <recommendedName>
        <fullName evidence="1">F-box/LRR-repeat protein 15/At3g58940/PEG3-like LRR domain-containing protein</fullName>
    </recommendedName>
</protein>
<dbReference type="EMBL" id="CM010715">
    <property type="protein sequence ID" value="RZC45106.1"/>
    <property type="molecule type" value="Genomic_DNA"/>
</dbReference>
<evidence type="ECO:0000313" key="3">
    <source>
        <dbReference type="Proteomes" id="UP000316621"/>
    </source>
</evidence>
<keyword evidence="3" id="KW-1185">Reference proteome</keyword>
<gene>
    <name evidence="2" type="ORF">C5167_038050</name>
</gene>
<accession>A0A4Y7IAP3</accession>
<dbReference type="PANTHER" id="PTHR31900">
    <property type="entry name" value="F-BOX/RNI SUPERFAMILY PROTEIN-RELATED"/>
    <property type="match status" value="1"/>
</dbReference>
<dbReference type="SUPFAM" id="SSF52047">
    <property type="entry name" value="RNI-like"/>
    <property type="match status" value="1"/>
</dbReference>
<feature type="domain" description="F-box/LRR-repeat protein 15/At3g58940/PEG3-like LRR" evidence="1">
    <location>
        <begin position="70"/>
        <end position="215"/>
    </location>
</feature>
<feature type="non-terminal residue" evidence="2">
    <location>
        <position position="1"/>
    </location>
</feature>
<name>A0A4Y7IAP3_PAPSO</name>
<dbReference type="Pfam" id="PF24758">
    <property type="entry name" value="LRR_At5g56370"/>
    <property type="match status" value="1"/>
</dbReference>
<dbReference type="AlphaFoldDB" id="A0A4Y7IAP3"/>
<proteinExistence type="predicted"/>
<dbReference type="OMA" id="CRWILTA"/>
<dbReference type="InterPro" id="IPR050232">
    <property type="entry name" value="FBL13/AtMIF1-like"/>
</dbReference>
<evidence type="ECO:0000259" key="1">
    <source>
        <dbReference type="Pfam" id="PF24758"/>
    </source>
</evidence>
<sequence length="269" mass="30429">CSPCPSSWIGFQKEVIEPPNSSTKGRIRPRGYALVPFVDKVFSLRDGSDIQHFQLICSDMYIDIASDPVYRWIASAVSLNVQELCIDINRIRGDFEIPSCLTTCKSLSKLELVLVLFKFFEDKKKIILPISISLPRLKSLRLSLVSLAFDDENLVTKFFSSCPALESLELFCEFSNMNLILSLPQLKHFVYGENENSDNIQLCAPNLTDLNFHGCISSDYNLENLASLTSADIFMFVKETEDVVPKNIGRFLHGKLVCQQNDEIVERVT</sequence>
<dbReference type="Gene3D" id="3.80.10.10">
    <property type="entry name" value="Ribonuclease Inhibitor"/>
    <property type="match status" value="1"/>
</dbReference>
<reference evidence="2 3" key="1">
    <citation type="journal article" date="2018" name="Science">
        <title>The opium poppy genome and morphinan production.</title>
        <authorList>
            <person name="Guo L."/>
            <person name="Winzer T."/>
            <person name="Yang X."/>
            <person name="Li Y."/>
            <person name="Ning Z."/>
            <person name="He Z."/>
            <person name="Teodor R."/>
            <person name="Lu Y."/>
            <person name="Bowser T.A."/>
            <person name="Graham I.A."/>
            <person name="Ye K."/>
        </authorList>
    </citation>
    <scope>NUCLEOTIDE SEQUENCE [LARGE SCALE GENOMIC DNA]</scope>
    <source>
        <strain evidence="3">cv. HN1</strain>
        <tissue evidence="2">Leaves</tissue>
    </source>
</reference>
<dbReference type="InterPro" id="IPR055411">
    <property type="entry name" value="LRR_FXL15/At3g58940/PEG3-like"/>
</dbReference>
<organism evidence="2 3">
    <name type="scientific">Papaver somniferum</name>
    <name type="common">Opium poppy</name>
    <dbReference type="NCBI Taxonomy" id="3469"/>
    <lineage>
        <taxon>Eukaryota</taxon>
        <taxon>Viridiplantae</taxon>
        <taxon>Streptophyta</taxon>
        <taxon>Embryophyta</taxon>
        <taxon>Tracheophyta</taxon>
        <taxon>Spermatophyta</taxon>
        <taxon>Magnoliopsida</taxon>
        <taxon>Ranunculales</taxon>
        <taxon>Papaveraceae</taxon>
        <taxon>Papaveroideae</taxon>
        <taxon>Papaver</taxon>
    </lineage>
</organism>
<dbReference type="Proteomes" id="UP000316621">
    <property type="component" value="Chromosome 1"/>
</dbReference>
<evidence type="ECO:0000313" key="2">
    <source>
        <dbReference type="EMBL" id="RZC45106.1"/>
    </source>
</evidence>
<dbReference type="Gramene" id="RZC45106">
    <property type="protein sequence ID" value="RZC45106"/>
    <property type="gene ID" value="C5167_038050"/>
</dbReference>
<dbReference type="PANTHER" id="PTHR31900:SF30">
    <property type="entry name" value="SUPERFAMILY PROTEIN, PUTATIVE-RELATED"/>
    <property type="match status" value="1"/>
</dbReference>